<evidence type="ECO:0000313" key="2">
    <source>
        <dbReference type="Proteomes" id="UP000219335"/>
    </source>
</evidence>
<sequence>MYHVINISLYVDINVRRYHEVKSVRNKLLLYVYTMICGYVVNKIAGRRNPNTRISTYHENIIPS</sequence>
<gene>
    <name evidence="1" type="ORF">SAMN06297164_3563</name>
</gene>
<accession>A0A286ALD2</accession>
<reference evidence="1 2" key="1">
    <citation type="submission" date="2017-09" db="EMBL/GenBank/DDBJ databases">
        <authorList>
            <person name="Ehlers B."/>
            <person name="Leendertz F.H."/>
        </authorList>
    </citation>
    <scope>NUCLEOTIDE SEQUENCE [LARGE SCALE GENOMIC DNA]</scope>
    <source>
        <strain evidence="1 2">Nm42</strain>
    </source>
</reference>
<dbReference type="AlphaFoldDB" id="A0A286ALD2"/>
<dbReference type="Proteomes" id="UP000219335">
    <property type="component" value="Unassembled WGS sequence"/>
</dbReference>
<protein>
    <submittedName>
        <fullName evidence="1">Uncharacterized protein</fullName>
    </submittedName>
</protein>
<dbReference type="EMBL" id="OCMU01000004">
    <property type="protein sequence ID" value="SOD22713.1"/>
    <property type="molecule type" value="Genomic_DNA"/>
</dbReference>
<organism evidence="1 2">
    <name type="scientific">Nitrosomonas ureae</name>
    <dbReference type="NCBI Taxonomy" id="44577"/>
    <lineage>
        <taxon>Bacteria</taxon>
        <taxon>Pseudomonadati</taxon>
        <taxon>Pseudomonadota</taxon>
        <taxon>Betaproteobacteria</taxon>
        <taxon>Nitrosomonadales</taxon>
        <taxon>Nitrosomonadaceae</taxon>
        <taxon>Nitrosomonas</taxon>
    </lineage>
</organism>
<name>A0A286ALD2_9PROT</name>
<evidence type="ECO:0000313" key="1">
    <source>
        <dbReference type="EMBL" id="SOD22713.1"/>
    </source>
</evidence>
<proteinExistence type="predicted"/>